<feature type="compositionally biased region" description="Gly residues" evidence="5">
    <location>
        <begin position="408"/>
        <end position="418"/>
    </location>
</feature>
<name>A0A9P5S6C9_9FUNG</name>
<dbReference type="SUPFAM" id="SSF103481">
    <property type="entry name" value="Multidrug resistance efflux transporter EmrE"/>
    <property type="match status" value="1"/>
</dbReference>
<dbReference type="GO" id="GO:0015095">
    <property type="term" value="F:magnesium ion transmembrane transporter activity"/>
    <property type="evidence" value="ECO:0007669"/>
    <property type="project" value="InterPro"/>
</dbReference>
<keyword evidence="4 6" id="KW-0472">Membrane</keyword>
<dbReference type="GO" id="GO:0016020">
    <property type="term" value="C:membrane"/>
    <property type="evidence" value="ECO:0007669"/>
    <property type="project" value="UniProtKB-SubCell"/>
</dbReference>
<feature type="transmembrane region" description="Helical" evidence="6">
    <location>
        <begin position="255"/>
        <end position="275"/>
    </location>
</feature>
<evidence type="ECO:0000313" key="7">
    <source>
        <dbReference type="EMBL" id="KAF9156097.1"/>
    </source>
</evidence>
<feature type="transmembrane region" description="Helical" evidence="6">
    <location>
        <begin position="281"/>
        <end position="302"/>
    </location>
</feature>
<feature type="compositionally biased region" description="Polar residues" evidence="5">
    <location>
        <begin position="428"/>
        <end position="443"/>
    </location>
</feature>
<evidence type="ECO:0000256" key="2">
    <source>
        <dbReference type="ARBA" id="ARBA00022692"/>
    </source>
</evidence>
<dbReference type="PANTHER" id="PTHR12570">
    <property type="match status" value="1"/>
</dbReference>
<organism evidence="7 8">
    <name type="scientific">Linnemannia schmuckeri</name>
    <dbReference type="NCBI Taxonomy" id="64567"/>
    <lineage>
        <taxon>Eukaryota</taxon>
        <taxon>Fungi</taxon>
        <taxon>Fungi incertae sedis</taxon>
        <taxon>Mucoromycota</taxon>
        <taxon>Mortierellomycotina</taxon>
        <taxon>Mortierellomycetes</taxon>
        <taxon>Mortierellales</taxon>
        <taxon>Mortierellaceae</taxon>
        <taxon>Linnemannia</taxon>
    </lineage>
</organism>
<dbReference type="OrthoDB" id="6428174at2759"/>
<comment type="caution">
    <text evidence="7">The sequence shown here is derived from an EMBL/GenBank/DDBJ whole genome shotgun (WGS) entry which is preliminary data.</text>
</comment>
<feature type="compositionally biased region" description="Polar residues" evidence="5">
    <location>
        <begin position="497"/>
        <end position="507"/>
    </location>
</feature>
<feature type="transmembrane region" description="Helical" evidence="6">
    <location>
        <begin position="223"/>
        <end position="243"/>
    </location>
</feature>
<dbReference type="EMBL" id="JAAAUQ010000037">
    <property type="protein sequence ID" value="KAF9156097.1"/>
    <property type="molecule type" value="Genomic_DNA"/>
</dbReference>
<dbReference type="InterPro" id="IPR008521">
    <property type="entry name" value="Mg_trans_NIPA"/>
</dbReference>
<dbReference type="AlphaFoldDB" id="A0A9P5S6C9"/>
<feature type="compositionally biased region" description="Basic and acidic residues" evidence="5">
    <location>
        <begin position="487"/>
        <end position="496"/>
    </location>
</feature>
<feature type="transmembrane region" description="Helical" evidence="6">
    <location>
        <begin position="89"/>
        <end position="110"/>
    </location>
</feature>
<gene>
    <name evidence="7" type="ORF">BG015_007274</name>
</gene>
<evidence type="ECO:0008006" key="9">
    <source>
        <dbReference type="Google" id="ProtNLM"/>
    </source>
</evidence>
<feature type="transmembrane region" description="Helical" evidence="6">
    <location>
        <begin position="152"/>
        <end position="173"/>
    </location>
</feature>
<keyword evidence="2 6" id="KW-0812">Transmembrane</keyword>
<feature type="region of interest" description="Disordered" evidence="5">
    <location>
        <begin position="407"/>
        <end position="507"/>
    </location>
</feature>
<dbReference type="InterPro" id="IPR037185">
    <property type="entry name" value="EmrE-like"/>
</dbReference>
<comment type="subcellular location">
    <subcellularLocation>
        <location evidence="1">Membrane</location>
        <topology evidence="1">Multi-pass membrane protein</topology>
    </subcellularLocation>
</comment>
<evidence type="ECO:0000256" key="3">
    <source>
        <dbReference type="ARBA" id="ARBA00022989"/>
    </source>
</evidence>
<feature type="transmembrane region" description="Helical" evidence="6">
    <location>
        <begin position="185"/>
        <end position="211"/>
    </location>
</feature>
<reference evidence="7" key="1">
    <citation type="journal article" date="2020" name="Fungal Divers.">
        <title>Resolving the Mortierellaceae phylogeny through synthesis of multi-gene phylogenetics and phylogenomics.</title>
        <authorList>
            <person name="Vandepol N."/>
            <person name="Liber J."/>
            <person name="Desiro A."/>
            <person name="Na H."/>
            <person name="Kennedy M."/>
            <person name="Barry K."/>
            <person name="Grigoriev I.V."/>
            <person name="Miller A.N."/>
            <person name="O'Donnell K."/>
            <person name="Stajich J.E."/>
            <person name="Bonito G."/>
        </authorList>
    </citation>
    <scope>NUCLEOTIDE SEQUENCE</scope>
    <source>
        <strain evidence="7">NRRL 6426</strain>
    </source>
</reference>
<evidence type="ECO:0000313" key="8">
    <source>
        <dbReference type="Proteomes" id="UP000748756"/>
    </source>
</evidence>
<keyword evidence="8" id="KW-1185">Reference proteome</keyword>
<sequence>MADAHSTPGSNEANPPPTYYKFIGMALAISSGIFIGSSFVLKKKGLLRSSAIAGEGHAYLKSKLWWTGMVMMIVGEILNFIAYSFAPALLVTPLGALSVVVCAVLSSMVLKEKLTLHGKIGCALCIVGAVVIVLHAPAQAAVTDINEFKHFVIQPGFLVYMSLVIVSCLVIVWKVAPKYGKKHMLVYIIICSLIGSLSVVATQGLGAAIVRNITTGTPQFNHWFIYVTMAFVVCTLITEINYLNKALNLFNTAMVTPVYYVIFTSATLVASVILFQGFSASASSIMTVVMGFFVICAGVVLLQTSKRNDAAVVAALKKSKSSLSLRDEEDLIEEAKEDVVEPGPLGLRAVPFDSIRQMVRASTMPSTPHTVPQTPANVVPIGGEDDEHAGTYAGKPSRSIGRQLFAKFGGGHKAGGDGTTTSTPSTSQQLQHPHQQEMESSLQGVVIVPTEQVPPAPRGEVGEKQELTEEYDEKRYEDEPAICHQQQLDDRAEDRSPLNSTTLTLRD</sequence>
<dbReference type="Pfam" id="PF05653">
    <property type="entry name" value="Mg_trans_NIPA"/>
    <property type="match status" value="1"/>
</dbReference>
<evidence type="ECO:0000256" key="4">
    <source>
        <dbReference type="ARBA" id="ARBA00023136"/>
    </source>
</evidence>
<proteinExistence type="predicted"/>
<feature type="transmembrane region" description="Helical" evidence="6">
    <location>
        <begin position="122"/>
        <end position="140"/>
    </location>
</feature>
<evidence type="ECO:0000256" key="6">
    <source>
        <dbReference type="SAM" id="Phobius"/>
    </source>
</evidence>
<evidence type="ECO:0000256" key="5">
    <source>
        <dbReference type="SAM" id="MobiDB-lite"/>
    </source>
</evidence>
<protein>
    <recommendedName>
        <fullName evidence="9">DUF803-domain-containing protein</fullName>
    </recommendedName>
</protein>
<feature type="transmembrane region" description="Helical" evidence="6">
    <location>
        <begin position="64"/>
        <end position="83"/>
    </location>
</feature>
<dbReference type="PANTHER" id="PTHR12570:SF92">
    <property type="entry name" value="SPICHTHYIN, ISOFORM B"/>
    <property type="match status" value="1"/>
</dbReference>
<keyword evidence="3 6" id="KW-1133">Transmembrane helix</keyword>
<dbReference type="Proteomes" id="UP000748756">
    <property type="component" value="Unassembled WGS sequence"/>
</dbReference>
<feature type="compositionally biased region" description="Basic and acidic residues" evidence="5">
    <location>
        <begin position="460"/>
        <end position="478"/>
    </location>
</feature>
<accession>A0A9P5S6C9</accession>
<evidence type="ECO:0000256" key="1">
    <source>
        <dbReference type="ARBA" id="ARBA00004141"/>
    </source>
</evidence>
<feature type="transmembrane region" description="Helical" evidence="6">
    <location>
        <begin position="20"/>
        <end position="41"/>
    </location>
</feature>